<name>A0ABQ7PX57_PLUXY</name>
<reference evidence="2 3" key="1">
    <citation type="submission" date="2021-06" db="EMBL/GenBank/DDBJ databases">
        <title>A haploid diamondback moth (Plutella xylostella L.) genome assembly resolves 31 chromosomes and identifies a diamide resistance mutation.</title>
        <authorList>
            <person name="Ward C.M."/>
            <person name="Perry K.D."/>
            <person name="Baker G."/>
            <person name="Powis K."/>
            <person name="Heckel D.G."/>
            <person name="Baxter S.W."/>
        </authorList>
    </citation>
    <scope>NUCLEOTIDE SEQUENCE [LARGE SCALE GENOMIC DNA]</scope>
    <source>
        <strain evidence="2 3">LV</strain>
        <tissue evidence="2">Single pupa</tissue>
    </source>
</reference>
<keyword evidence="1" id="KW-0732">Signal</keyword>
<feature type="signal peptide" evidence="1">
    <location>
        <begin position="1"/>
        <end position="19"/>
    </location>
</feature>
<comment type="caution">
    <text evidence="2">The sequence shown here is derived from an EMBL/GenBank/DDBJ whole genome shotgun (WGS) entry which is preliminary data.</text>
</comment>
<evidence type="ECO:0000256" key="1">
    <source>
        <dbReference type="SAM" id="SignalP"/>
    </source>
</evidence>
<gene>
    <name evidence="2" type="ORF">JYU34_019607</name>
</gene>
<dbReference type="Gene3D" id="2.130.10.10">
    <property type="entry name" value="YVTN repeat-like/Quinoprotein amine dehydrogenase"/>
    <property type="match status" value="1"/>
</dbReference>
<dbReference type="InterPro" id="IPR036322">
    <property type="entry name" value="WD40_repeat_dom_sf"/>
</dbReference>
<organism evidence="2 3">
    <name type="scientific">Plutella xylostella</name>
    <name type="common">Diamondback moth</name>
    <name type="synonym">Plutella maculipennis</name>
    <dbReference type="NCBI Taxonomy" id="51655"/>
    <lineage>
        <taxon>Eukaryota</taxon>
        <taxon>Metazoa</taxon>
        <taxon>Ecdysozoa</taxon>
        <taxon>Arthropoda</taxon>
        <taxon>Hexapoda</taxon>
        <taxon>Insecta</taxon>
        <taxon>Pterygota</taxon>
        <taxon>Neoptera</taxon>
        <taxon>Endopterygota</taxon>
        <taxon>Lepidoptera</taxon>
        <taxon>Glossata</taxon>
        <taxon>Ditrysia</taxon>
        <taxon>Yponomeutoidea</taxon>
        <taxon>Plutellidae</taxon>
        <taxon>Plutella</taxon>
    </lineage>
</organism>
<keyword evidence="3" id="KW-1185">Reference proteome</keyword>
<evidence type="ECO:0000313" key="2">
    <source>
        <dbReference type="EMBL" id="KAG7297566.1"/>
    </source>
</evidence>
<protein>
    <submittedName>
        <fullName evidence="2">Uncharacterized protein</fullName>
    </submittedName>
</protein>
<evidence type="ECO:0000313" key="3">
    <source>
        <dbReference type="Proteomes" id="UP000823941"/>
    </source>
</evidence>
<dbReference type="InterPro" id="IPR015943">
    <property type="entry name" value="WD40/YVTN_repeat-like_dom_sf"/>
</dbReference>
<feature type="chain" id="PRO_5046580631" evidence="1">
    <location>
        <begin position="20"/>
        <end position="315"/>
    </location>
</feature>
<dbReference type="Proteomes" id="UP000823941">
    <property type="component" value="Chromosome 26"/>
</dbReference>
<accession>A0ABQ7PX57</accession>
<proteinExistence type="predicted"/>
<dbReference type="EMBL" id="JAHIBW010000026">
    <property type="protein sequence ID" value="KAG7297566.1"/>
    <property type="molecule type" value="Genomic_DNA"/>
</dbReference>
<sequence length="315" mass="35683">MHSTETIFICFLAVLSYQALDTACYTQIHYNSTNLSNRVLEHNRSKVYYNISSSQLTRASEIDSIRNPDLRSNKQLYSYVGLREGRMLRCEMSVFCCARFNSLNQPIRSVAVDRNNLYAGLENGMMMMCQTHAKDSCFVLNRGGGSINGIAIQGEYIYAGLDNGILWRCRKYEANSCEDFTRFPNESVESLAMTEQYIFVGLRSGDMLRCNVDMPACVVLNSARRRILSLAASGGYVFAGLDNGIMWRCRIDIRDGCIDFNRANTPINAMAVIDQHIYAGLENRVMWKCNEGWADSCSDMERTDHVIESMVAFYA</sequence>
<dbReference type="SUPFAM" id="SSF50978">
    <property type="entry name" value="WD40 repeat-like"/>
    <property type="match status" value="1"/>
</dbReference>